<dbReference type="AlphaFoldDB" id="A0A811KXM2"/>
<keyword evidence="2" id="KW-0711">Selenium</keyword>
<dbReference type="OrthoDB" id="10252446at2759"/>
<evidence type="ECO:0000313" key="4">
    <source>
        <dbReference type="Proteomes" id="UP000614601"/>
    </source>
</evidence>
<dbReference type="EMBL" id="CAJFCW020000004">
    <property type="protein sequence ID" value="CAG9112717.1"/>
    <property type="molecule type" value="Genomic_DNA"/>
</dbReference>
<accession>A0A811KXM2</accession>
<organism evidence="3 4">
    <name type="scientific">Bursaphelenchus okinawaensis</name>
    <dbReference type="NCBI Taxonomy" id="465554"/>
    <lineage>
        <taxon>Eukaryota</taxon>
        <taxon>Metazoa</taxon>
        <taxon>Ecdysozoa</taxon>
        <taxon>Nematoda</taxon>
        <taxon>Chromadorea</taxon>
        <taxon>Rhabditida</taxon>
        <taxon>Tylenchina</taxon>
        <taxon>Tylenchomorpha</taxon>
        <taxon>Aphelenchoidea</taxon>
        <taxon>Aphelenchoididae</taxon>
        <taxon>Bursaphelenchus</taxon>
    </lineage>
</organism>
<gene>
    <name evidence="3" type="ORF">BOKJ2_LOCUS8538</name>
</gene>
<protein>
    <recommendedName>
        <fullName evidence="5">Methanethiol oxidase</fullName>
    </recommendedName>
</protein>
<evidence type="ECO:0000313" key="3">
    <source>
        <dbReference type="EMBL" id="CAD5219626.1"/>
    </source>
</evidence>
<dbReference type="GO" id="GO:0008430">
    <property type="term" value="F:selenium binding"/>
    <property type="evidence" value="ECO:0007669"/>
    <property type="project" value="InterPro"/>
</dbReference>
<dbReference type="PANTHER" id="PTHR23300:SF3">
    <property type="entry name" value="SELENIUM-BINDING PROTEIN-RELATED"/>
    <property type="match status" value="1"/>
</dbReference>
<dbReference type="Proteomes" id="UP000783686">
    <property type="component" value="Unassembled WGS sequence"/>
</dbReference>
<evidence type="ECO:0008006" key="5">
    <source>
        <dbReference type="Google" id="ProtNLM"/>
    </source>
</evidence>
<name>A0A811KXM2_9BILA</name>
<comment type="caution">
    <text evidence="3">The sequence shown here is derived from an EMBL/GenBank/DDBJ whole genome shotgun (WGS) entry which is preliminary data.</text>
</comment>
<keyword evidence="4" id="KW-1185">Reference proteome</keyword>
<proteinExistence type="inferred from homology"/>
<dbReference type="EMBL" id="CAJFDH010000004">
    <property type="protein sequence ID" value="CAD5219626.1"/>
    <property type="molecule type" value="Genomic_DNA"/>
</dbReference>
<dbReference type="SUPFAM" id="SSF75011">
    <property type="entry name" value="3-carboxy-cis,cis-mucoante lactonizing enzyme"/>
    <property type="match status" value="1"/>
</dbReference>
<dbReference type="PANTHER" id="PTHR23300">
    <property type="entry name" value="METHANETHIOL OXIDASE"/>
    <property type="match status" value="1"/>
</dbReference>
<dbReference type="Pfam" id="PF05694">
    <property type="entry name" value="SBP56"/>
    <property type="match status" value="1"/>
</dbReference>
<sequence length="519" mass="58760">MGVCTSHELDVRVVNVDPPIVNPKPFIKRESDMNLVPGDAMPTRMFYTDEVGRCSSSSSTIVFKSEYEREKFMLVAATNSAHDLPGKMFVVDVDVHSKDYGQIISQIALTKNGDEFLYTNWTRCSGFANQVSKTIRNYVVIPCFNTSRLYIIGIDDILQMRIAKTVELADLGYKDTSMPLYIQSCPGRGAAVFFSCLGDKHGSAKGTLQKLDRRLFTIASENSDELRPDMTSFGGTFALHIPENFIVSTEWGIFSHIQHGIKWDNEEKIYGNTLNVWTLKDRQIKQRIELPELDGQFPICVRFIHNPELIHAFVITAIGGSIFHLHRNSITDVFTARKAYQFPIAHVSGWIREEVPAIPVDLVISMDDQYLYVSCWLQGFVAQFNITDPFNITLTHKIFIGGIIHNDVRLIRISTINFMPERRRVRQKLVEGGPARIQLSLDGRRLYVANSFIRAWDEQIYPQLSNAGGVITLVHINVGGAGAMHFDDSFGIEMKREDGGYLPREMRFMNGDCTCDCFE</sequence>
<comment type="similarity">
    <text evidence="1">Belongs to the selenium-binding protein family.</text>
</comment>
<dbReference type="Proteomes" id="UP000614601">
    <property type="component" value="Unassembled WGS sequence"/>
</dbReference>
<dbReference type="InterPro" id="IPR008826">
    <property type="entry name" value="Se-bd"/>
</dbReference>
<evidence type="ECO:0000256" key="2">
    <source>
        <dbReference type="ARBA" id="ARBA00023266"/>
    </source>
</evidence>
<reference evidence="3" key="1">
    <citation type="submission" date="2020-09" db="EMBL/GenBank/DDBJ databases">
        <authorList>
            <person name="Kikuchi T."/>
        </authorList>
    </citation>
    <scope>NUCLEOTIDE SEQUENCE</scope>
    <source>
        <strain evidence="3">SH1</strain>
    </source>
</reference>
<evidence type="ECO:0000256" key="1">
    <source>
        <dbReference type="ARBA" id="ARBA00005606"/>
    </source>
</evidence>